<name>A0A914D3V9_9BILA</name>
<evidence type="ECO:0000313" key="2">
    <source>
        <dbReference type="Proteomes" id="UP000887540"/>
    </source>
</evidence>
<dbReference type="PANTHER" id="PTHR11559">
    <property type="entry name" value="CARBOXYLESTERASE"/>
    <property type="match status" value="1"/>
</dbReference>
<keyword evidence="2" id="KW-1185">Reference proteome</keyword>
<dbReference type="WBParaSite" id="ACRNAN_scaffold17741.g29505.t1">
    <property type="protein sequence ID" value="ACRNAN_scaffold17741.g29505.t1"/>
    <property type="gene ID" value="ACRNAN_scaffold17741.g29505"/>
</dbReference>
<reference evidence="3" key="1">
    <citation type="submission" date="2022-11" db="UniProtKB">
        <authorList>
            <consortium name="WormBaseParasite"/>
        </authorList>
    </citation>
    <scope>IDENTIFICATION</scope>
</reference>
<dbReference type="Gene3D" id="3.40.50.1820">
    <property type="entry name" value="alpha/beta hydrolase"/>
    <property type="match status" value="1"/>
</dbReference>
<dbReference type="SUPFAM" id="SSF53474">
    <property type="entry name" value="alpha/beta-Hydrolases"/>
    <property type="match status" value="1"/>
</dbReference>
<dbReference type="InterPro" id="IPR002018">
    <property type="entry name" value="CarbesteraseB"/>
</dbReference>
<dbReference type="InterPro" id="IPR029058">
    <property type="entry name" value="AB_hydrolase_fold"/>
</dbReference>
<dbReference type="Proteomes" id="UP000887540">
    <property type="component" value="Unplaced"/>
</dbReference>
<dbReference type="InterPro" id="IPR050309">
    <property type="entry name" value="Type-B_Carboxylest/Lipase"/>
</dbReference>
<protein>
    <submittedName>
        <fullName evidence="3">Carboxylesterase type B domain-containing protein</fullName>
    </submittedName>
</protein>
<dbReference type="AlphaFoldDB" id="A0A914D3V9"/>
<organism evidence="2 3">
    <name type="scientific">Acrobeloides nanus</name>
    <dbReference type="NCBI Taxonomy" id="290746"/>
    <lineage>
        <taxon>Eukaryota</taxon>
        <taxon>Metazoa</taxon>
        <taxon>Ecdysozoa</taxon>
        <taxon>Nematoda</taxon>
        <taxon>Chromadorea</taxon>
        <taxon>Rhabditida</taxon>
        <taxon>Tylenchina</taxon>
        <taxon>Cephalobomorpha</taxon>
        <taxon>Cephaloboidea</taxon>
        <taxon>Cephalobidae</taxon>
        <taxon>Acrobeloides</taxon>
    </lineage>
</organism>
<evidence type="ECO:0000313" key="3">
    <source>
        <dbReference type="WBParaSite" id="ACRNAN_scaffold17741.g29505.t1"/>
    </source>
</evidence>
<feature type="domain" description="Carboxylesterase type B" evidence="1">
    <location>
        <begin position="3"/>
        <end position="291"/>
    </location>
</feature>
<sequence>MVTKDLSEALNCDQQDSKTVKECLKTKSVDEILSAVLKISPSRKDINFSKFQPRVDNDFFPEDYTELIKKAPQKPAMIGFTDVESALFTLIMDHLMPDFYVPHDKFQGFGNSNLTQLIREIAAESIFGEKSKEVQEKLIDFYVNREKPQNADYKFYLDKYTQIFSDTQFIIPAILAAKEKRENKWPVYLYQNEHYNKNSFPEFMPVKGSLHGMEYIYLHGLNFANLPFDEDDKKFKKVLIETVANFVKSGNPSISSLEWPNLTKEHPLRYLRLKPEPEVKEPLLKDKFDFWTGLSKNYAYDIIRGAFVGKEKKGREEL</sequence>
<proteinExistence type="predicted"/>
<dbReference type="Pfam" id="PF00135">
    <property type="entry name" value="COesterase"/>
    <property type="match status" value="1"/>
</dbReference>
<evidence type="ECO:0000259" key="1">
    <source>
        <dbReference type="Pfam" id="PF00135"/>
    </source>
</evidence>
<accession>A0A914D3V9</accession>